<dbReference type="EMBL" id="JAQMJV010000002">
    <property type="protein sequence ID" value="MDB8619332.1"/>
    <property type="molecule type" value="Genomic_DNA"/>
</dbReference>
<comment type="caution">
    <text evidence="9">The sequence shown here is derived from an EMBL/GenBank/DDBJ whole genome shotgun (WGS) entry which is preliminary data.</text>
</comment>
<evidence type="ECO:0000256" key="3">
    <source>
        <dbReference type="ARBA" id="ARBA00022650"/>
    </source>
</evidence>
<dbReference type="InterPro" id="IPR000965">
    <property type="entry name" value="GPR_dom"/>
</dbReference>
<accession>A0AAJ1M284</accession>
<dbReference type="Pfam" id="PF00171">
    <property type="entry name" value="Aldedh"/>
    <property type="match status" value="1"/>
</dbReference>
<dbReference type="Gene3D" id="3.40.605.10">
    <property type="entry name" value="Aldehyde Dehydrogenase, Chain A, domain 1"/>
    <property type="match status" value="1"/>
</dbReference>
<evidence type="ECO:0000256" key="1">
    <source>
        <dbReference type="ARBA" id="ARBA00004985"/>
    </source>
</evidence>
<name>A0AAJ1M284_STRPA</name>
<protein>
    <recommendedName>
        <fullName evidence="7">Gamma-glutamyl phosphate reductase</fullName>
        <shortName evidence="7">GPR</shortName>
        <ecNumber evidence="7">1.2.1.41</ecNumber>
    </recommendedName>
    <alternativeName>
        <fullName evidence="7">Glutamate-5-semialdehyde dehydrogenase</fullName>
    </alternativeName>
    <alternativeName>
        <fullName evidence="7">Glutamyl-gamma-semialdehyde dehydrogenase</fullName>
        <shortName evidence="7">GSA dehydrogenase</shortName>
    </alternativeName>
</protein>
<dbReference type="InterPro" id="IPR016163">
    <property type="entry name" value="Ald_DH_C"/>
</dbReference>
<dbReference type="InterPro" id="IPR015590">
    <property type="entry name" value="Aldehyde_DH_dom"/>
</dbReference>
<evidence type="ECO:0000313" key="9">
    <source>
        <dbReference type="EMBL" id="MDB8619332.1"/>
    </source>
</evidence>
<evidence type="ECO:0000256" key="5">
    <source>
        <dbReference type="ARBA" id="ARBA00023002"/>
    </source>
</evidence>
<organism evidence="9 10">
    <name type="scientific">Streptococcus parasanguinis</name>
    <dbReference type="NCBI Taxonomy" id="1318"/>
    <lineage>
        <taxon>Bacteria</taxon>
        <taxon>Bacillati</taxon>
        <taxon>Bacillota</taxon>
        <taxon>Bacilli</taxon>
        <taxon>Lactobacillales</taxon>
        <taxon>Streptococcaceae</taxon>
        <taxon>Streptococcus</taxon>
    </lineage>
</organism>
<dbReference type="EC" id="1.2.1.41" evidence="7"/>
<dbReference type="NCBIfam" id="TIGR00407">
    <property type="entry name" value="proA"/>
    <property type="match status" value="1"/>
</dbReference>
<comment type="subcellular location">
    <subcellularLocation>
        <location evidence="7">Cytoplasm</location>
    </subcellularLocation>
</comment>
<dbReference type="CDD" id="cd07079">
    <property type="entry name" value="ALDH_F18-19_ProA-GPR"/>
    <property type="match status" value="1"/>
</dbReference>
<dbReference type="Gene3D" id="3.40.309.10">
    <property type="entry name" value="Aldehyde Dehydrogenase, Chain A, domain 2"/>
    <property type="match status" value="1"/>
</dbReference>
<evidence type="ECO:0000256" key="7">
    <source>
        <dbReference type="HAMAP-Rule" id="MF_00412"/>
    </source>
</evidence>
<dbReference type="GO" id="GO:0005737">
    <property type="term" value="C:cytoplasm"/>
    <property type="evidence" value="ECO:0007669"/>
    <property type="project" value="UniProtKB-SubCell"/>
</dbReference>
<comment type="function">
    <text evidence="7">Catalyzes the NADPH-dependent reduction of L-glutamate 5-phosphate into L-glutamate 5-semialdehyde and phosphate. The product spontaneously undergoes cyclization to form 1-pyrroline-5-carboxylate.</text>
</comment>
<dbReference type="PIRSF" id="PIRSF000151">
    <property type="entry name" value="GPR"/>
    <property type="match status" value="1"/>
</dbReference>
<comment type="similarity">
    <text evidence="7">Belongs to the gamma-glutamyl phosphate reductase family.</text>
</comment>
<sequence length="415" mass="44736">METTQEQFALARSAKKSINTASTALKNQALEAMASQLLKATEAILAANQNDMEAARGKISEVMLDRLFLDQERIEGMAQGIRALIDLPDPIGEVLDTEVLGNGLEIQKVRVAMGVIGIIYESRPNVTSDAAALAIKSGNAVVLRTGRDAFHSAQAIVTALKAGLEEAGLNPDLLQLIQDTSRASSLAMMKAKGYLDLLIPRGGAGLIQAVVENAIVPVIETGTGIVHVYVDKEADFQKALAIIENAKTSRPSVCNAMEVLLVDQAIASDFLPLVKERLVDERERSVELRLDEDAQAIISGTAAQEQDFDTEFLDYILAVKVVDRVEEAVDHIEAHSTHHSDAIVTENPETAAYFTQQVDSAAVYVNASTRFTDGGQFGLGCEMGISTQKLHARGPMGLREMTSYKYIVSGNGQVR</sequence>
<dbReference type="GO" id="GO:0050661">
    <property type="term" value="F:NADP binding"/>
    <property type="evidence" value="ECO:0007669"/>
    <property type="project" value="InterPro"/>
</dbReference>
<dbReference type="GO" id="GO:0055129">
    <property type="term" value="P:L-proline biosynthetic process"/>
    <property type="evidence" value="ECO:0007669"/>
    <property type="project" value="UniProtKB-UniRule"/>
</dbReference>
<dbReference type="RefSeq" id="WP_272157409.1">
    <property type="nucleotide sequence ID" value="NZ_JAQMJV010000002.1"/>
</dbReference>
<dbReference type="FunFam" id="3.40.309.10:FF:000006">
    <property type="entry name" value="Gamma-glutamyl phosphate reductase"/>
    <property type="match status" value="1"/>
</dbReference>
<evidence type="ECO:0000256" key="2">
    <source>
        <dbReference type="ARBA" id="ARBA00022605"/>
    </source>
</evidence>
<keyword evidence="7" id="KW-0963">Cytoplasm</keyword>
<evidence type="ECO:0000256" key="6">
    <source>
        <dbReference type="ARBA" id="ARBA00049024"/>
    </source>
</evidence>
<reference evidence="9" key="1">
    <citation type="submission" date="2023-01" db="EMBL/GenBank/DDBJ databases">
        <title>Human gut microbiome strain richness.</title>
        <authorList>
            <person name="Chen-Liaw A."/>
        </authorList>
    </citation>
    <scope>NUCLEOTIDE SEQUENCE</scope>
    <source>
        <strain evidence="9">1001262st2_G8_1001262B_160229</strain>
    </source>
</reference>
<dbReference type="InterPro" id="IPR020593">
    <property type="entry name" value="G-glutamylP_reductase_CS"/>
</dbReference>
<dbReference type="InterPro" id="IPR016162">
    <property type="entry name" value="Ald_DH_N"/>
</dbReference>
<keyword evidence="2 7" id="KW-0028">Amino-acid biosynthesis</keyword>
<dbReference type="SUPFAM" id="SSF53720">
    <property type="entry name" value="ALDH-like"/>
    <property type="match status" value="1"/>
</dbReference>
<dbReference type="PROSITE" id="PS01223">
    <property type="entry name" value="PROA"/>
    <property type="match status" value="1"/>
</dbReference>
<proteinExistence type="inferred from homology"/>
<keyword evidence="4 7" id="KW-0521">NADP</keyword>
<dbReference type="InterPro" id="IPR012134">
    <property type="entry name" value="Glu-5-SA_DH"/>
</dbReference>
<dbReference type="PANTHER" id="PTHR11063:SF8">
    <property type="entry name" value="DELTA-1-PYRROLINE-5-CARBOXYLATE SYNTHASE"/>
    <property type="match status" value="1"/>
</dbReference>
<keyword evidence="3 7" id="KW-0641">Proline biosynthesis</keyword>
<comment type="catalytic activity">
    <reaction evidence="6 7">
        <text>L-glutamate 5-semialdehyde + phosphate + NADP(+) = L-glutamyl 5-phosphate + NADPH + H(+)</text>
        <dbReference type="Rhea" id="RHEA:19541"/>
        <dbReference type="ChEBI" id="CHEBI:15378"/>
        <dbReference type="ChEBI" id="CHEBI:43474"/>
        <dbReference type="ChEBI" id="CHEBI:57783"/>
        <dbReference type="ChEBI" id="CHEBI:58066"/>
        <dbReference type="ChEBI" id="CHEBI:58274"/>
        <dbReference type="ChEBI" id="CHEBI:58349"/>
        <dbReference type="EC" id="1.2.1.41"/>
    </reaction>
</comment>
<dbReference type="GO" id="GO:0004350">
    <property type="term" value="F:glutamate-5-semialdehyde dehydrogenase activity"/>
    <property type="evidence" value="ECO:0007669"/>
    <property type="project" value="UniProtKB-UniRule"/>
</dbReference>
<comment type="pathway">
    <text evidence="1 7">Amino-acid biosynthesis; L-proline biosynthesis; L-glutamate 5-semialdehyde from L-glutamate: step 2/2.</text>
</comment>
<evidence type="ECO:0000256" key="4">
    <source>
        <dbReference type="ARBA" id="ARBA00022857"/>
    </source>
</evidence>
<evidence type="ECO:0000259" key="8">
    <source>
        <dbReference type="Pfam" id="PF00171"/>
    </source>
</evidence>
<dbReference type="PANTHER" id="PTHR11063">
    <property type="entry name" value="GLUTAMATE SEMIALDEHYDE DEHYDROGENASE"/>
    <property type="match status" value="1"/>
</dbReference>
<dbReference type="InterPro" id="IPR016161">
    <property type="entry name" value="Ald_DH/histidinol_DH"/>
</dbReference>
<keyword evidence="5 7" id="KW-0560">Oxidoreductase</keyword>
<dbReference type="Proteomes" id="UP001212685">
    <property type="component" value="Unassembled WGS sequence"/>
</dbReference>
<dbReference type="NCBIfam" id="NF001221">
    <property type="entry name" value="PRK00197.1"/>
    <property type="match status" value="1"/>
</dbReference>
<dbReference type="HAMAP" id="MF_00412">
    <property type="entry name" value="ProA"/>
    <property type="match status" value="1"/>
</dbReference>
<feature type="domain" description="Aldehyde dehydrogenase" evidence="8">
    <location>
        <begin position="12"/>
        <end position="278"/>
    </location>
</feature>
<dbReference type="AlphaFoldDB" id="A0AAJ1M284"/>
<evidence type="ECO:0000313" key="10">
    <source>
        <dbReference type="Proteomes" id="UP001212685"/>
    </source>
</evidence>
<gene>
    <name evidence="7" type="primary">proA</name>
    <name evidence="9" type="ORF">PNV36_02800</name>
</gene>